<evidence type="ECO:0000313" key="4">
    <source>
        <dbReference type="EMBL" id="MCS0500419.1"/>
    </source>
</evidence>
<keyword evidence="2" id="KW-0012">Acyltransferase</keyword>
<dbReference type="RefSeq" id="WP_258799583.1">
    <property type="nucleotide sequence ID" value="NZ_JANTHX010000008.1"/>
</dbReference>
<dbReference type="PANTHER" id="PTHR43877">
    <property type="entry name" value="AMINOALKYLPHOSPHONATE N-ACETYLTRANSFERASE-RELATED-RELATED"/>
    <property type="match status" value="1"/>
</dbReference>
<gene>
    <name evidence="4" type="ORF">NUH29_12760</name>
</gene>
<proteinExistence type="predicted"/>
<keyword evidence="1" id="KW-0808">Transferase</keyword>
<sequence length="354" mass="38923">MGAIRIEELGIPERVGAAGWDDFVEAITVSNRADAKWFATPDRAYEPEEELPHYQDPHRPAQLFVARDGDTVVGSGWIEFQLDDPDMSWVYAATDPAAEGRGAGRGLMDALEAAARERGRRRVVAYVPEFATDGERRIAPTGYGSVPAASRSTRFMDARGYRLEQVNRLSRLALPVPGIGERLAAAAARSGPDFALHHWVGPTPERWRAGIAVLFTRMSTDPPDGEVGTPEDVWDADRVASEDARKQRDDPRVMVTTAVEHLPSGRLAGYTEYSLPPQTHRAAQQYGTLVLEEYRGHGLGMLVKLANLDHLATAFPGHPSALTFNAEENRPMLDVNEALGFVPVSYEGVWRAEL</sequence>
<reference evidence="4 5" key="1">
    <citation type="submission" date="2022-08" db="EMBL/GenBank/DDBJ databases">
        <authorList>
            <person name="Li F."/>
        </authorList>
    </citation>
    <scope>NUCLEOTIDE SEQUENCE [LARGE SCALE GENOMIC DNA]</scope>
    <source>
        <strain evidence="4 5">10F1B-8-1</strain>
    </source>
</reference>
<comment type="caution">
    <text evidence="4">The sequence shown here is derived from an EMBL/GenBank/DDBJ whole genome shotgun (WGS) entry which is preliminary data.</text>
</comment>
<dbReference type="InterPro" id="IPR016181">
    <property type="entry name" value="Acyl_CoA_acyltransferase"/>
</dbReference>
<evidence type="ECO:0000256" key="1">
    <source>
        <dbReference type="ARBA" id="ARBA00022679"/>
    </source>
</evidence>
<accession>A0ABT1ZI75</accession>
<dbReference type="Pfam" id="PF00583">
    <property type="entry name" value="Acetyltransf_1"/>
    <property type="match status" value="1"/>
</dbReference>
<evidence type="ECO:0000259" key="3">
    <source>
        <dbReference type="PROSITE" id="PS51186"/>
    </source>
</evidence>
<dbReference type="InterPro" id="IPR000182">
    <property type="entry name" value="GNAT_dom"/>
</dbReference>
<feature type="domain" description="N-acetyltransferase" evidence="3">
    <location>
        <begin position="22"/>
        <end position="177"/>
    </location>
</feature>
<organism evidence="4 5">
    <name type="scientific">Protaetiibacter mangrovi</name>
    <dbReference type="NCBI Taxonomy" id="2970926"/>
    <lineage>
        <taxon>Bacteria</taxon>
        <taxon>Bacillati</taxon>
        <taxon>Actinomycetota</taxon>
        <taxon>Actinomycetes</taxon>
        <taxon>Micrococcales</taxon>
        <taxon>Microbacteriaceae</taxon>
        <taxon>Protaetiibacter</taxon>
    </lineage>
</organism>
<evidence type="ECO:0000256" key="2">
    <source>
        <dbReference type="ARBA" id="ARBA00023315"/>
    </source>
</evidence>
<name>A0ABT1ZI75_9MICO</name>
<dbReference type="Proteomes" id="UP001205337">
    <property type="component" value="Unassembled WGS sequence"/>
</dbReference>
<dbReference type="InterPro" id="IPR050832">
    <property type="entry name" value="Bact_Acetyltransf"/>
</dbReference>
<keyword evidence="5" id="KW-1185">Reference proteome</keyword>
<dbReference type="Gene3D" id="3.40.630.30">
    <property type="match status" value="1"/>
</dbReference>
<dbReference type="EMBL" id="JANTHX010000008">
    <property type="protein sequence ID" value="MCS0500419.1"/>
    <property type="molecule type" value="Genomic_DNA"/>
</dbReference>
<dbReference type="PROSITE" id="PS51186">
    <property type="entry name" value="GNAT"/>
    <property type="match status" value="1"/>
</dbReference>
<dbReference type="SUPFAM" id="SSF55729">
    <property type="entry name" value="Acyl-CoA N-acyltransferases (Nat)"/>
    <property type="match status" value="2"/>
</dbReference>
<evidence type="ECO:0000313" key="5">
    <source>
        <dbReference type="Proteomes" id="UP001205337"/>
    </source>
</evidence>
<protein>
    <submittedName>
        <fullName evidence="4">GNAT family N-acetyltransferase</fullName>
    </submittedName>
</protein>
<dbReference type="CDD" id="cd04301">
    <property type="entry name" value="NAT_SF"/>
    <property type="match status" value="1"/>
</dbReference>